<comment type="caution">
    <text evidence="1">The sequence shown here is derived from an EMBL/GenBank/DDBJ whole genome shotgun (WGS) entry which is preliminary data.</text>
</comment>
<evidence type="ECO:0000313" key="1">
    <source>
        <dbReference type="EMBL" id="MCI36274.1"/>
    </source>
</evidence>
<evidence type="ECO:0000313" key="2">
    <source>
        <dbReference type="Proteomes" id="UP000265520"/>
    </source>
</evidence>
<protein>
    <submittedName>
        <fullName evidence="1">Uncharacterized protein</fullName>
    </submittedName>
</protein>
<feature type="non-terminal residue" evidence="1">
    <location>
        <position position="1"/>
    </location>
</feature>
<accession>A0A392RJR9</accession>
<name>A0A392RJR9_9FABA</name>
<organism evidence="1 2">
    <name type="scientific">Trifolium medium</name>
    <dbReference type="NCBI Taxonomy" id="97028"/>
    <lineage>
        <taxon>Eukaryota</taxon>
        <taxon>Viridiplantae</taxon>
        <taxon>Streptophyta</taxon>
        <taxon>Embryophyta</taxon>
        <taxon>Tracheophyta</taxon>
        <taxon>Spermatophyta</taxon>
        <taxon>Magnoliopsida</taxon>
        <taxon>eudicotyledons</taxon>
        <taxon>Gunneridae</taxon>
        <taxon>Pentapetalae</taxon>
        <taxon>rosids</taxon>
        <taxon>fabids</taxon>
        <taxon>Fabales</taxon>
        <taxon>Fabaceae</taxon>
        <taxon>Papilionoideae</taxon>
        <taxon>50 kb inversion clade</taxon>
        <taxon>NPAAA clade</taxon>
        <taxon>Hologalegina</taxon>
        <taxon>IRL clade</taxon>
        <taxon>Trifolieae</taxon>
        <taxon>Trifolium</taxon>
    </lineage>
</organism>
<proteinExistence type="predicted"/>
<dbReference type="AlphaFoldDB" id="A0A392RJR9"/>
<reference evidence="1 2" key="1">
    <citation type="journal article" date="2018" name="Front. Plant Sci.">
        <title>Red Clover (Trifolium pratense) and Zigzag Clover (T. medium) - A Picture of Genomic Similarities and Differences.</title>
        <authorList>
            <person name="Dluhosova J."/>
            <person name="Istvanek J."/>
            <person name="Nedelnik J."/>
            <person name="Repkova J."/>
        </authorList>
    </citation>
    <scope>NUCLEOTIDE SEQUENCE [LARGE SCALE GENOMIC DNA]</scope>
    <source>
        <strain evidence="2">cv. 10/8</strain>
        <tissue evidence="1">Leaf</tissue>
    </source>
</reference>
<dbReference type="EMBL" id="LXQA010232270">
    <property type="protein sequence ID" value="MCI36274.1"/>
    <property type="molecule type" value="Genomic_DNA"/>
</dbReference>
<dbReference type="Proteomes" id="UP000265520">
    <property type="component" value="Unassembled WGS sequence"/>
</dbReference>
<sequence>VLRPQRPRLQGLMASGSDLQVFTFRTTASLHKLFSALYMFFDI</sequence>
<keyword evidence="2" id="KW-1185">Reference proteome</keyword>